<dbReference type="PANTHER" id="PTHR30367">
    <property type="entry name" value="P-HYDROXYBENZOIC ACID EFFLUX PUMP SUBUNIT AAEA-RELATED"/>
    <property type="match status" value="1"/>
</dbReference>
<name>A0ABQ1I7F2_9ALTE</name>
<protein>
    <submittedName>
        <fullName evidence="4">Hemolysin D</fullName>
    </submittedName>
</protein>
<keyword evidence="2" id="KW-0812">Transmembrane</keyword>
<evidence type="ECO:0000256" key="1">
    <source>
        <dbReference type="ARBA" id="ARBA00009477"/>
    </source>
</evidence>
<keyword evidence="2" id="KW-1133">Transmembrane helix</keyword>
<evidence type="ECO:0000313" key="4">
    <source>
        <dbReference type="EMBL" id="GGB20588.1"/>
    </source>
</evidence>
<dbReference type="PANTHER" id="PTHR30367:SF6">
    <property type="entry name" value="SECRETION PROTEIN-RELATED"/>
    <property type="match status" value="1"/>
</dbReference>
<evidence type="ECO:0000256" key="2">
    <source>
        <dbReference type="SAM" id="Phobius"/>
    </source>
</evidence>
<dbReference type="InterPro" id="IPR050393">
    <property type="entry name" value="MFP_Efflux_Pump"/>
</dbReference>
<dbReference type="Pfam" id="PF25917">
    <property type="entry name" value="BSH_RND"/>
    <property type="match status" value="1"/>
</dbReference>
<dbReference type="InterPro" id="IPR058625">
    <property type="entry name" value="MdtA-like_BSH"/>
</dbReference>
<comment type="similarity">
    <text evidence="1">Belongs to the membrane fusion protein (MFP) (TC 8.A.1) family.</text>
</comment>
<gene>
    <name evidence="4" type="ORF">GCM10007414_37520</name>
</gene>
<keyword evidence="5" id="KW-1185">Reference proteome</keyword>
<dbReference type="EMBL" id="BMDY01000035">
    <property type="protein sequence ID" value="GGB20588.1"/>
    <property type="molecule type" value="Genomic_DNA"/>
</dbReference>
<feature type="transmembrane region" description="Helical" evidence="2">
    <location>
        <begin position="7"/>
        <end position="27"/>
    </location>
</feature>
<evidence type="ECO:0000313" key="5">
    <source>
        <dbReference type="Proteomes" id="UP000651977"/>
    </source>
</evidence>
<reference evidence="5" key="1">
    <citation type="journal article" date="2019" name="Int. J. Syst. Evol. Microbiol.">
        <title>The Global Catalogue of Microorganisms (GCM) 10K type strain sequencing project: providing services to taxonomists for standard genome sequencing and annotation.</title>
        <authorList>
            <consortium name="The Broad Institute Genomics Platform"/>
            <consortium name="The Broad Institute Genome Sequencing Center for Infectious Disease"/>
            <person name="Wu L."/>
            <person name="Ma J."/>
        </authorList>
    </citation>
    <scope>NUCLEOTIDE SEQUENCE [LARGE SCALE GENOMIC DNA]</scope>
    <source>
        <strain evidence="5">CGMCC 1.10131</strain>
    </source>
</reference>
<evidence type="ECO:0000259" key="3">
    <source>
        <dbReference type="Pfam" id="PF25917"/>
    </source>
</evidence>
<dbReference type="Proteomes" id="UP000651977">
    <property type="component" value="Unassembled WGS sequence"/>
</dbReference>
<dbReference type="Gene3D" id="2.40.30.170">
    <property type="match status" value="1"/>
</dbReference>
<comment type="caution">
    <text evidence="4">The sequence shown here is derived from an EMBL/GenBank/DDBJ whole genome shotgun (WGS) entry which is preliminary data.</text>
</comment>
<dbReference type="RefSeq" id="WP_188407586.1">
    <property type="nucleotide sequence ID" value="NZ_BMDY01000035.1"/>
</dbReference>
<feature type="domain" description="Multidrug resistance protein MdtA-like barrel-sandwich hybrid" evidence="3">
    <location>
        <begin position="43"/>
        <end position="229"/>
    </location>
</feature>
<sequence length="352" mass="38675">MTVEQKFTRWVKLSVLLFIAVFAYFLLADFKMPLTPQAMVVRNVVKVVPQVSGNIVDLQVENNQAVQRGDVLFSIDPSVYELAVERAELAVEQAQQQNEQIDASILAAIADVDAIKIVYQQKQQYAKRLAALFTSSSVSQQQRDDAQSAAVAEHAKLLAAEARLKQLQVNRGKLGDSNLNLQVAQNQLKQARLNLSYTEVKAEQDGVVTNVQLAVGAYANAGQPLLALVSSESEVIADFREKSSRYAVNGSPALVTFDSQPGTLYQAEVVGMDAGVSDGQFDANGRLATPANSNRWVRDAQRMRLHLAVKQADAQFLPSGAKATVQLLPQQPVFAYLARLQLKFLSLLHYIY</sequence>
<organism evidence="4 5">
    <name type="scientific">Agarivorans gilvus</name>
    <dbReference type="NCBI Taxonomy" id="680279"/>
    <lineage>
        <taxon>Bacteria</taxon>
        <taxon>Pseudomonadati</taxon>
        <taxon>Pseudomonadota</taxon>
        <taxon>Gammaproteobacteria</taxon>
        <taxon>Alteromonadales</taxon>
        <taxon>Alteromonadaceae</taxon>
        <taxon>Agarivorans</taxon>
    </lineage>
</organism>
<dbReference type="Gene3D" id="2.40.50.100">
    <property type="match status" value="1"/>
</dbReference>
<keyword evidence="2" id="KW-0472">Membrane</keyword>
<proteinExistence type="inferred from homology"/>
<dbReference type="SUPFAM" id="SSF111369">
    <property type="entry name" value="HlyD-like secretion proteins"/>
    <property type="match status" value="1"/>
</dbReference>
<accession>A0ABQ1I7F2</accession>
<dbReference type="Gene3D" id="1.10.287.470">
    <property type="entry name" value="Helix hairpin bin"/>
    <property type="match status" value="1"/>
</dbReference>